<protein>
    <recommendedName>
        <fullName evidence="3">FAF domain-containing protein</fullName>
    </recommendedName>
</protein>
<evidence type="ECO:0000313" key="5">
    <source>
        <dbReference type="Proteomes" id="UP000636800"/>
    </source>
</evidence>
<evidence type="ECO:0000313" key="4">
    <source>
        <dbReference type="EMBL" id="KAG0485664.1"/>
    </source>
</evidence>
<gene>
    <name evidence="4" type="ORF">HPP92_009743</name>
</gene>
<comment type="caution">
    <text evidence="4">The sequence shown here is derived from an EMBL/GenBank/DDBJ whole genome shotgun (WGS) entry which is preliminary data.</text>
</comment>
<evidence type="ECO:0000259" key="3">
    <source>
        <dbReference type="Pfam" id="PF11250"/>
    </source>
</evidence>
<comment type="similarity">
    <text evidence="1">Belongs to the fantastic four family.</text>
</comment>
<dbReference type="Pfam" id="PF11250">
    <property type="entry name" value="FAF"/>
    <property type="match status" value="1"/>
</dbReference>
<organism evidence="4 5">
    <name type="scientific">Vanilla planifolia</name>
    <name type="common">Vanilla</name>
    <dbReference type="NCBI Taxonomy" id="51239"/>
    <lineage>
        <taxon>Eukaryota</taxon>
        <taxon>Viridiplantae</taxon>
        <taxon>Streptophyta</taxon>
        <taxon>Embryophyta</taxon>
        <taxon>Tracheophyta</taxon>
        <taxon>Spermatophyta</taxon>
        <taxon>Magnoliopsida</taxon>
        <taxon>Liliopsida</taxon>
        <taxon>Asparagales</taxon>
        <taxon>Orchidaceae</taxon>
        <taxon>Vanilloideae</taxon>
        <taxon>Vanilleae</taxon>
        <taxon>Vanilla</taxon>
    </lineage>
</organism>
<dbReference type="EMBL" id="JADCNL010000004">
    <property type="protein sequence ID" value="KAG0485664.1"/>
    <property type="molecule type" value="Genomic_DNA"/>
</dbReference>
<name>A0A835V355_VANPL</name>
<evidence type="ECO:0000256" key="1">
    <source>
        <dbReference type="ARBA" id="ARBA00008690"/>
    </source>
</evidence>
<proteinExistence type="inferred from homology"/>
<dbReference type="PANTHER" id="PTHR33155:SF9">
    <property type="entry name" value="FANTASTIC FOUR-LIKE PROTEIN (DUF3049)"/>
    <property type="match status" value="1"/>
</dbReference>
<feature type="domain" description="FAF" evidence="3">
    <location>
        <begin position="192"/>
        <end position="245"/>
    </location>
</feature>
<dbReference type="AlphaFoldDB" id="A0A835V355"/>
<feature type="region of interest" description="Disordered" evidence="2">
    <location>
        <begin position="174"/>
        <end position="204"/>
    </location>
</feature>
<sequence>MTHNKPKKTITLLPWQPTWTFCVQNSPQASAREGHINGRVRAGISCASLPSPPVTTIHHHKSPVFYNEKSPSFFTCVSNMAASGGLSSLFENPLPESPRTLFDYLTKPKTPIDAASFTELFGELNFEEKGKNGGFAAKNANSESLQLCTEGLGSESSDDIDEFIELVGDWNGRGTSGSRKRKMARDSRRSRQFPPPISSIGRNGRPSICFRSYRHGGRFVLKEVQIWNQEVLYASREDGRLKLHFVHPGRRIDEQRRDEERETEEGDVEEEEESRGAAEGSCRKL</sequence>
<keyword evidence="5" id="KW-1185">Reference proteome</keyword>
<feature type="region of interest" description="Disordered" evidence="2">
    <location>
        <begin position="251"/>
        <end position="285"/>
    </location>
</feature>
<accession>A0A835V355</accession>
<dbReference type="InterPro" id="IPR046431">
    <property type="entry name" value="FAF_dom"/>
</dbReference>
<dbReference type="PANTHER" id="PTHR33155">
    <property type="entry name" value="FANTASTIC FOUR-LIKE PROTEIN (DUF3049)"/>
    <property type="match status" value="1"/>
</dbReference>
<evidence type="ECO:0000256" key="2">
    <source>
        <dbReference type="SAM" id="MobiDB-lite"/>
    </source>
</evidence>
<dbReference type="OrthoDB" id="676979at2759"/>
<feature type="compositionally biased region" description="Acidic residues" evidence="2">
    <location>
        <begin position="261"/>
        <end position="273"/>
    </location>
</feature>
<reference evidence="4 5" key="1">
    <citation type="journal article" date="2020" name="Nat. Food">
        <title>A phased Vanilla planifolia genome enables genetic improvement of flavour and production.</title>
        <authorList>
            <person name="Hasing T."/>
            <person name="Tang H."/>
            <person name="Brym M."/>
            <person name="Khazi F."/>
            <person name="Huang T."/>
            <person name="Chambers A.H."/>
        </authorList>
    </citation>
    <scope>NUCLEOTIDE SEQUENCE [LARGE SCALE GENOMIC DNA]</scope>
    <source>
        <tissue evidence="4">Leaf</tissue>
    </source>
</reference>
<dbReference type="InterPro" id="IPR021410">
    <property type="entry name" value="FAF"/>
</dbReference>
<feature type="compositionally biased region" description="Basic and acidic residues" evidence="2">
    <location>
        <begin position="251"/>
        <end position="260"/>
    </location>
</feature>
<dbReference type="Proteomes" id="UP000636800">
    <property type="component" value="Unassembled WGS sequence"/>
</dbReference>